<dbReference type="PANTHER" id="PTHR42748:SF7">
    <property type="entry name" value="NMRA LIKE REDOX SENSOR 1-RELATED"/>
    <property type="match status" value="1"/>
</dbReference>
<dbReference type="AlphaFoldDB" id="A0AAD7EJ72"/>
<evidence type="ECO:0000259" key="3">
    <source>
        <dbReference type="Pfam" id="PF05368"/>
    </source>
</evidence>
<feature type="domain" description="NmrA-like" evidence="3">
    <location>
        <begin position="108"/>
        <end position="237"/>
    </location>
</feature>
<comment type="similarity">
    <text evidence="1">Belongs to the NmrA-type oxidoreductase family.</text>
</comment>
<comment type="caution">
    <text evidence="4">The sequence shown here is derived from an EMBL/GenBank/DDBJ whole genome shotgun (WGS) entry which is preliminary data.</text>
</comment>
<accession>A0AAD7EJ72</accession>
<protein>
    <recommendedName>
        <fullName evidence="3">NmrA-like domain-containing protein</fullName>
    </recommendedName>
</protein>
<keyword evidence="2" id="KW-0521">NADP</keyword>
<evidence type="ECO:0000256" key="2">
    <source>
        <dbReference type="ARBA" id="ARBA00022857"/>
    </source>
</evidence>
<evidence type="ECO:0000313" key="5">
    <source>
        <dbReference type="Proteomes" id="UP001218218"/>
    </source>
</evidence>
<dbReference type="EMBL" id="JARIHO010000037">
    <property type="protein sequence ID" value="KAJ7330357.1"/>
    <property type="molecule type" value="Genomic_DNA"/>
</dbReference>
<evidence type="ECO:0000313" key="4">
    <source>
        <dbReference type="EMBL" id="KAJ7330357.1"/>
    </source>
</evidence>
<dbReference type="Pfam" id="PF05368">
    <property type="entry name" value="NmrA"/>
    <property type="match status" value="2"/>
</dbReference>
<dbReference type="InterPro" id="IPR036291">
    <property type="entry name" value="NAD(P)-bd_dom_sf"/>
</dbReference>
<dbReference type="Gene3D" id="3.90.25.10">
    <property type="entry name" value="UDP-galactose 4-epimerase, domain 1"/>
    <property type="match status" value="1"/>
</dbReference>
<evidence type="ECO:0000256" key="1">
    <source>
        <dbReference type="ARBA" id="ARBA00006328"/>
    </source>
</evidence>
<gene>
    <name evidence="4" type="ORF">DFH08DRAFT_312583</name>
</gene>
<proteinExistence type="inferred from homology"/>
<keyword evidence="5" id="KW-1185">Reference proteome</keyword>
<dbReference type="InterPro" id="IPR051164">
    <property type="entry name" value="NmrA-like_oxidored"/>
</dbReference>
<dbReference type="SUPFAM" id="SSF51735">
    <property type="entry name" value="NAD(P)-binding Rossmann-fold domains"/>
    <property type="match status" value="1"/>
</dbReference>
<dbReference type="Proteomes" id="UP001218218">
    <property type="component" value="Unassembled WGS sequence"/>
</dbReference>
<feature type="domain" description="NmrA-like" evidence="3">
    <location>
        <begin position="6"/>
        <end position="106"/>
    </location>
</feature>
<dbReference type="Gene3D" id="3.40.50.720">
    <property type="entry name" value="NAD(P)-binding Rossmann-like Domain"/>
    <property type="match status" value="1"/>
</dbReference>
<reference evidence="4" key="1">
    <citation type="submission" date="2023-03" db="EMBL/GenBank/DDBJ databases">
        <title>Massive genome expansion in bonnet fungi (Mycena s.s.) driven by repeated elements and novel gene families across ecological guilds.</title>
        <authorList>
            <consortium name="Lawrence Berkeley National Laboratory"/>
            <person name="Harder C.B."/>
            <person name="Miyauchi S."/>
            <person name="Viragh M."/>
            <person name="Kuo A."/>
            <person name="Thoen E."/>
            <person name="Andreopoulos B."/>
            <person name="Lu D."/>
            <person name="Skrede I."/>
            <person name="Drula E."/>
            <person name="Henrissat B."/>
            <person name="Morin E."/>
            <person name="Kohler A."/>
            <person name="Barry K."/>
            <person name="LaButti K."/>
            <person name="Morin E."/>
            <person name="Salamov A."/>
            <person name="Lipzen A."/>
            <person name="Mereny Z."/>
            <person name="Hegedus B."/>
            <person name="Baldrian P."/>
            <person name="Stursova M."/>
            <person name="Weitz H."/>
            <person name="Taylor A."/>
            <person name="Grigoriev I.V."/>
            <person name="Nagy L.G."/>
            <person name="Martin F."/>
            <person name="Kauserud H."/>
        </authorList>
    </citation>
    <scope>NUCLEOTIDE SEQUENCE</scope>
    <source>
        <strain evidence="4">CBHHK002</strain>
    </source>
</reference>
<dbReference type="InterPro" id="IPR008030">
    <property type="entry name" value="NmrA-like"/>
</dbReference>
<dbReference type="PANTHER" id="PTHR42748">
    <property type="entry name" value="NITROGEN METABOLITE REPRESSION PROTEIN NMRA FAMILY MEMBER"/>
    <property type="match status" value="1"/>
</dbReference>
<name>A0AAD7EJ72_9AGAR</name>
<organism evidence="4 5">
    <name type="scientific">Mycena albidolilacea</name>
    <dbReference type="NCBI Taxonomy" id="1033008"/>
    <lineage>
        <taxon>Eukaryota</taxon>
        <taxon>Fungi</taxon>
        <taxon>Dikarya</taxon>
        <taxon>Basidiomycota</taxon>
        <taxon>Agaricomycotina</taxon>
        <taxon>Agaricomycetes</taxon>
        <taxon>Agaricomycetidae</taxon>
        <taxon>Agaricales</taxon>
        <taxon>Marasmiineae</taxon>
        <taxon>Mycenaceae</taxon>
        <taxon>Mycena</taxon>
    </lineage>
</organism>
<sequence length="289" mass="31215">MSSSRIVSVFGATGQQGASVVQSLLKDGTFSARAITRDPKSEAALKLQQQGAEVVQADTVDKASLVNALRGSEAVFMVTLSTFPPYSPEKPSEITVGKNIIDAAKELTGGKYTQVSLYDDKEVIEEYLKASGIVNASLHLGSFTENLWTQKQLKKTDTSLNITVAKFTPTARQSFTWVGHDVGESALALLKNYTDSSKNISGKTYPVVTANMSFPDLATIISKALGKDVTFTSIPSTGHPVFDEMCAAQTEYNGFYTSTPIPNPDLTALGAKFGTIEEFVETELKKRYQ</sequence>